<organism evidence="2 3">
    <name type="scientific">Prunus dulcis</name>
    <name type="common">Almond</name>
    <name type="synonym">Amygdalus dulcis</name>
    <dbReference type="NCBI Taxonomy" id="3755"/>
    <lineage>
        <taxon>Eukaryota</taxon>
        <taxon>Viridiplantae</taxon>
        <taxon>Streptophyta</taxon>
        <taxon>Embryophyta</taxon>
        <taxon>Tracheophyta</taxon>
        <taxon>Spermatophyta</taxon>
        <taxon>Magnoliopsida</taxon>
        <taxon>eudicotyledons</taxon>
        <taxon>Gunneridae</taxon>
        <taxon>Pentapetalae</taxon>
        <taxon>rosids</taxon>
        <taxon>fabids</taxon>
        <taxon>Rosales</taxon>
        <taxon>Rosaceae</taxon>
        <taxon>Amygdaloideae</taxon>
        <taxon>Amygdaleae</taxon>
        <taxon>Prunus</taxon>
    </lineage>
</organism>
<comment type="caution">
    <text evidence="2">The sequence shown here is derived from an EMBL/GenBank/DDBJ whole genome shotgun (WGS) entry which is preliminary data.</text>
</comment>
<sequence length="189" mass="20849">MLEEKVTPTFTLLEGTKVASINTNNGGTIVHECPNAPWSSDLQIPSLHKLMTAPSPEIWEDSLADQSAEGRKIFVKRAKRMAKHFPPNHRSTTHPGEVPPSSSKAKNPKPDTDKMKESSQSHVVKDECRQLSPSMLTIQGFNQLGQKSMGSVALEMEIRDLYLDALFQVIDADTSYNVLLDGHGSIHMA</sequence>
<evidence type="ECO:0000313" key="2">
    <source>
        <dbReference type="EMBL" id="KAI5350966.1"/>
    </source>
</evidence>
<proteinExistence type="predicted"/>
<dbReference type="Proteomes" id="UP001054821">
    <property type="component" value="Chromosome 1"/>
</dbReference>
<evidence type="ECO:0000256" key="1">
    <source>
        <dbReference type="SAM" id="MobiDB-lite"/>
    </source>
</evidence>
<protein>
    <submittedName>
        <fullName evidence="2">Uncharacterized protein</fullName>
    </submittedName>
</protein>
<dbReference type="AlphaFoldDB" id="A0AAD4ZMX5"/>
<feature type="compositionally biased region" description="Basic and acidic residues" evidence="1">
    <location>
        <begin position="108"/>
        <end position="123"/>
    </location>
</feature>
<reference evidence="2 3" key="1">
    <citation type="journal article" date="2022" name="G3 (Bethesda)">
        <title>Whole-genome sequence and methylome profiling of the almond [Prunus dulcis (Mill.) D.A. Webb] cultivar 'Nonpareil'.</title>
        <authorList>
            <person name="D'Amico-Willman K.M."/>
            <person name="Ouma W.Z."/>
            <person name="Meulia T."/>
            <person name="Sideli G.M."/>
            <person name="Gradziel T.M."/>
            <person name="Fresnedo-Ramirez J."/>
        </authorList>
    </citation>
    <scope>NUCLEOTIDE SEQUENCE [LARGE SCALE GENOMIC DNA]</scope>
    <source>
        <strain evidence="2">Clone GOH B32 T37-40</strain>
    </source>
</reference>
<gene>
    <name evidence="2" type="ORF">L3X38_003857</name>
</gene>
<feature type="region of interest" description="Disordered" evidence="1">
    <location>
        <begin position="84"/>
        <end position="123"/>
    </location>
</feature>
<keyword evidence="3" id="KW-1185">Reference proteome</keyword>
<evidence type="ECO:0000313" key="3">
    <source>
        <dbReference type="Proteomes" id="UP001054821"/>
    </source>
</evidence>
<name>A0AAD4ZMX5_PRUDU</name>
<accession>A0AAD4ZMX5</accession>
<dbReference type="EMBL" id="JAJFAZ020000001">
    <property type="protein sequence ID" value="KAI5350966.1"/>
    <property type="molecule type" value="Genomic_DNA"/>
</dbReference>